<organism evidence="1 2">
    <name type="scientific">Clostridium hominis</name>
    <dbReference type="NCBI Taxonomy" id="2763036"/>
    <lineage>
        <taxon>Bacteria</taxon>
        <taxon>Bacillati</taxon>
        <taxon>Bacillota</taxon>
        <taxon>Clostridia</taxon>
        <taxon>Eubacteriales</taxon>
        <taxon>Clostridiaceae</taxon>
        <taxon>Clostridium</taxon>
    </lineage>
</organism>
<keyword evidence="2" id="KW-1185">Reference proteome</keyword>
<dbReference type="EMBL" id="JACOOO010000008">
    <property type="protein sequence ID" value="MBC5628378.1"/>
    <property type="molecule type" value="Genomic_DNA"/>
</dbReference>
<proteinExistence type="predicted"/>
<gene>
    <name evidence="1" type="ORF">H8S20_05655</name>
</gene>
<name>A0ABR7DAJ4_9CLOT</name>
<sequence>MEKVLRCSILIVDDFNNVLVAERGKGKGATKTWGLFGKEIKGKEDEEKCITKAVDKDIKCNIFDLKPFKEYFKEEGNGLKVFRGSIKEYITCHKSINQVKWIGKNDIDKYEFNEEDIKILKDFFNI</sequence>
<evidence type="ECO:0000313" key="2">
    <source>
        <dbReference type="Proteomes" id="UP000596929"/>
    </source>
</evidence>
<evidence type="ECO:0008006" key="3">
    <source>
        <dbReference type="Google" id="ProtNLM"/>
    </source>
</evidence>
<comment type="caution">
    <text evidence="1">The sequence shown here is derived from an EMBL/GenBank/DDBJ whole genome shotgun (WGS) entry which is preliminary data.</text>
</comment>
<reference evidence="1 2" key="1">
    <citation type="submission" date="2020-08" db="EMBL/GenBank/DDBJ databases">
        <title>Genome public.</title>
        <authorList>
            <person name="Liu C."/>
            <person name="Sun Q."/>
        </authorList>
    </citation>
    <scope>NUCLEOTIDE SEQUENCE [LARGE SCALE GENOMIC DNA]</scope>
    <source>
        <strain evidence="1 2">NSJ-6</strain>
    </source>
</reference>
<dbReference type="Gene3D" id="3.90.79.10">
    <property type="entry name" value="Nucleoside Triphosphate Pyrophosphohydrolase"/>
    <property type="match status" value="1"/>
</dbReference>
<dbReference type="Proteomes" id="UP000596929">
    <property type="component" value="Unassembled WGS sequence"/>
</dbReference>
<dbReference type="RefSeq" id="WP_032118044.1">
    <property type="nucleotide sequence ID" value="NZ_JACOOO010000008.1"/>
</dbReference>
<accession>A0ABR7DAJ4</accession>
<protein>
    <recommendedName>
        <fullName evidence="3">Mutator mutT-like protein</fullName>
    </recommendedName>
</protein>
<evidence type="ECO:0000313" key="1">
    <source>
        <dbReference type="EMBL" id="MBC5628378.1"/>
    </source>
</evidence>